<proteinExistence type="predicted"/>
<sequence length="167" mass="19312">MVDELKIKWLENKLPGLDLIIFESGVVQHIDIDFIENNSLLHSFKKEYSISYGKTSTFSEIISKHDEIWSEIQINNRLLVNEKNIFLCGEGEMGNEGFIVKTDINNNIKMIIYSTTSNPFIEIIKINNSLYFKSTSNFYVVIDLISENITICNENIFDKNSTNKLIF</sequence>
<accession>A0A0H3HY07</accession>
<gene>
    <name evidence="1" type="ordered locus">W5S_0055</name>
    <name evidence="2" type="ORF">F6Q06_02640</name>
</gene>
<evidence type="ECO:0000313" key="3">
    <source>
        <dbReference type="Proteomes" id="UP000008044"/>
    </source>
</evidence>
<dbReference type="HOGENOM" id="CLU_139193_0_0_6"/>
<dbReference type="RefSeq" id="WP_014698392.1">
    <property type="nucleotide sequence ID" value="NC_017845.1"/>
</dbReference>
<name>A0A0H3HY07_PECPM</name>
<protein>
    <submittedName>
        <fullName evidence="1">Uncharacterized protein</fullName>
    </submittedName>
</protein>
<dbReference type="AlphaFoldDB" id="A0A0H3HY07"/>
<reference evidence="1" key="2">
    <citation type="submission" date="2012-03" db="EMBL/GenBank/DDBJ databases">
        <authorList>
            <person name="Koskinen P."/>
            <person name="Laine P."/>
            <person name="Niemi O."/>
            <person name="Nykyri J."/>
            <person name="Harjunpaa H."/>
            <person name="Auvinen P."/>
            <person name="Paulin L."/>
            <person name="Pirhonen M."/>
            <person name="Palva T."/>
            <person name="Holm L."/>
        </authorList>
    </citation>
    <scope>NUCLEOTIDE SEQUENCE</scope>
    <source>
        <strain evidence="1">SCC3193</strain>
    </source>
</reference>
<reference evidence="4" key="3">
    <citation type="submission" date="2023-07" db="EMBL/GenBank/DDBJ databases">
        <title>Identification of Pectobacterium versatile causing blackleg of potato from New York State with a whole genome sequencing approach.</title>
        <authorList>
            <person name="Ma X."/>
            <person name="Swingle B."/>
        </authorList>
    </citation>
    <scope>NUCLEOTIDE SEQUENCE [LARGE SCALE GENOMIC DNA]</scope>
    <source>
        <strain evidence="4">NY1588A</strain>
    </source>
</reference>
<reference evidence="1 3" key="1">
    <citation type="journal article" date="2012" name="J. Bacteriol.">
        <title>Genome sequence of Pectobacterium sp. strain SCC3193.</title>
        <authorList>
            <person name="Koskinen J.P."/>
            <person name="Laine P."/>
            <person name="Niemi O."/>
            <person name="Nykyri J."/>
            <person name="Harjunpaa H."/>
            <person name="Auvinen P."/>
            <person name="Paulin L."/>
            <person name="Pirhonen M."/>
            <person name="Palva T."/>
            <person name="Holm L."/>
        </authorList>
    </citation>
    <scope>NUCLEOTIDE SEQUENCE [LARGE SCALE GENOMIC DNA]</scope>
    <source>
        <strain evidence="1 3">SCC3193</strain>
    </source>
</reference>
<evidence type="ECO:0000313" key="1">
    <source>
        <dbReference type="EMBL" id="AFI88194.1"/>
    </source>
</evidence>
<dbReference type="KEGG" id="pec:W5S_0055"/>
<dbReference type="eggNOG" id="ENOG5030W04">
    <property type="taxonomic scope" value="Bacteria"/>
</dbReference>
<dbReference type="Proteomes" id="UP000008044">
    <property type="component" value="Chromosome"/>
</dbReference>
<dbReference type="PATRIC" id="fig|1166016.3.peg.59"/>
<keyword evidence="4" id="KW-1185">Reference proteome</keyword>
<evidence type="ECO:0000313" key="2">
    <source>
        <dbReference type="EMBL" id="MBI0553392.1"/>
    </source>
</evidence>
<dbReference type="STRING" id="1905730.W5S_0055"/>
<organism evidence="1 3">
    <name type="scientific">Pectobacterium parmentieri</name>
    <dbReference type="NCBI Taxonomy" id="1905730"/>
    <lineage>
        <taxon>Bacteria</taxon>
        <taxon>Pseudomonadati</taxon>
        <taxon>Pseudomonadota</taxon>
        <taxon>Gammaproteobacteria</taxon>
        <taxon>Enterobacterales</taxon>
        <taxon>Pectobacteriaceae</taxon>
        <taxon>Pectobacterium</taxon>
    </lineage>
</organism>
<dbReference type="EMBL" id="CP003415">
    <property type="protein sequence ID" value="AFI88194.1"/>
    <property type="molecule type" value="Genomic_DNA"/>
</dbReference>
<dbReference type="Proteomes" id="UP001194579">
    <property type="component" value="Unassembled WGS sequence"/>
</dbReference>
<dbReference type="EMBL" id="WABS01000003">
    <property type="protein sequence ID" value="MBI0553392.1"/>
    <property type="molecule type" value="Genomic_DNA"/>
</dbReference>
<evidence type="ECO:0000313" key="4">
    <source>
        <dbReference type="Proteomes" id="UP001194579"/>
    </source>
</evidence>
<reference evidence="2" key="4">
    <citation type="submission" date="2024-05" db="EMBL/GenBank/DDBJ databases">
        <title>Identification of Pectobacterium versatile causing blackleg of potato from New York State with a whole genome sequencing approach.</title>
        <authorList>
            <person name="Ma X."/>
            <person name="Swingle B."/>
        </authorList>
    </citation>
    <scope>NUCLEOTIDE SEQUENCE</scope>
    <source>
        <strain evidence="2">NY1588A</strain>
    </source>
</reference>